<proteinExistence type="inferred from homology"/>
<reference evidence="3 4" key="1">
    <citation type="submission" date="2014-02" db="EMBL/GenBank/DDBJ databases">
        <title>Transposable element dynamics among asymbiotic and ectomycorrhizal Amanita fungi.</title>
        <authorList>
            <consortium name="DOE Joint Genome Institute"/>
            <person name="Hess J."/>
            <person name="Skrede I."/>
            <person name="Wolfe B."/>
            <person name="LaButti K."/>
            <person name="Ohm R.A."/>
            <person name="Grigoriev I.V."/>
            <person name="Pringle A."/>
        </authorList>
    </citation>
    <scope>NUCLEOTIDE SEQUENCE [LARGE SCALE GENOMIC DNA]</scope>
    <source>
        <strain evidence="3 4">SKay4041</strain>
    </source>
</reference>
<dbReference type="CDD" id="cd20264">
    <property type="entry name" value="Complex1_LYR_LYRM4"/>
    <property type="match status" value="1"/>
</dbReference>
<protein>
    <recommendedName>
        <fullName evidence="2">Complex 1 LYR protein domain-containing protein</fullName>
    </recommendedName>
</protein>
<dbReference type="PANTHER" id="PTHR13166">
    <property type="entry name" value="PROTEIN C6ORF149"/>
    <property type="match status" value="1"/>
</dbReference>
<evidence type="ECO:0000313" key="3">
    <source>
        <dbReference type="EMBL" id="PFH53455.1"/>
    </source>
</evidence>
<organism evidence="3 4">
    <name type="scientific">Amanita thiersii Skay4041</name>
    <dbReference type="NCBI Taxonomy" id="703135"/>
    <lineage>
        <taxon>Eukaryota</taxon>
        <taxon>Fungi</taxon>
        <taxon>Dikarya</taxon>
        <taxon>Basidiomycota</taxon>
        <taxon>Agaricomycotina</taxon>
        <taxon>Agaricomycetes</taxon>
        <taxon>Agaricomycetidae</taxon>
        <taxon>Agaricales</taxon>
        <taxon>Pluteineae</taxon>
        <taxon>Amanitaceae</taxon>
        <taxon>Amanita</taxon>
    </lineage>
</organism>
<dbReference type="EMBL" id="KZ301973">
    <property type="protein sequence ID" value="PFH53455.1"/>
    <property type="molecule type" value="Genomic_DNA"/>
</dbReference>
<dbReference type="InterPro" id="IPR008011">
    <property type="entry name" value="Complex1_LYR_dom"/>
</dbReference>
<gene>
    <name evidence="3" type="ORF">AMATHDRAFT_137494</name>
</gene>
<comment type="similarity">
    <text evidence="1">Belongs to the complex I LYR family.</text>
</comment>
<dbReference type="AlphaFoldDB" id="A0A2A9NR58"/>
<dbReference type="GO" id="GO:0005739">
    <property type="term" value="C:mitochondrion"/>
    <property type="evidence" value="ECO:0007669"/>
    <property type="project" value="TreeGrafter"/>
</dbReference>
<keyword evidence="4" id="KW-1185">Reference proteome</keyword>
<dbReference type="OrthoDB" id="275715at2759"/>
<dbReference type="GO" id="GO:0016226">
    <property type="term" value="P:iron-sulfur cluster assembly"/>
    <property type="evidence" value="ECO:0007669"/>
    <property type="project" value="InterPro"/>
</dbReference>
<dbReference type="PANTHER" id="PTHR13166:SF7">
    <property type="entry name" value="LYR MOTIF-CONTAINING PROTEIN 4"/>
    <property type="match status" value="1"/>
</dbReference>
<sequence length="106" mass="12087">MSAPTVATPSRRAILSLYTAMLRSSRAFSSYNFRNYFLSKTRDTFRSIQAEKDPEKLSSMYAEAKQDLAVLRRSAIVNQLYGGWRLSVEAQQSERDPDTVKDRGDN</sequence>
<feature type="domain" description="Complex 1 LYR protein" evidence="2">
    <location>
        <begin position="12"/>
        <end position="69"/>
    </location>
</feature>
<evidence type="ECO:0000259" key="2">
    <source>
        <dbReference type="Pfam" id="PF05347"/>
    </source>
</evidence>
<dbReference type="Proteomes" id="UP000242287">
    <property type="component" value="Unassembled WGS sequence"/>
</dbReference>
<dbReference type="GO" id="GO:1990221">
    <property type="term" value="C:L-cysteine desulfurase complex"/>
    <property type="evidence" value="ECO:0007669"/>
    <property type="project" value="TreeGrafter"/>
</dbReference>
<accession>A0A2A9NR58</accession>
<evidence type="ECO:0000256" key="1">
    <source>
        <dbReference type="ARBA" id="ARBA00009508"/>
    </source>
</evidence>
<name>A0A2A9NR58_9AGAR</name>
<evidence type="ECO:0000313" key="4">
    <source>
        <dbReference type="Proteomes" id="UP000242287"/>
    </source>
</evidence>
<dbReference type="InterPro" id="IPR051522">
    <property type="entry name" value="ISC_assembly_LYR"/>
</dbReference>
<dbReference type="STRING" id="703135.A0A2A9NR58"/>
<dbReference type="Pfam" id="PF05347">
    <property type="entry name" value="Complex1_LYR"/>
    <property type="match status" value="1"/>
</dbReference>
<dbReference type="InterPro" id="IPR045297">
    <property type="entry name" value="Complex1_LYR_LYRM4"/>
</dbReference>